<reference evidence="1 2" key="1">
    <citation type="submission" date="2024-03" db="EMBL/GenBank/DDBJ databases">
        <title>Draft genome sequence of Pseudonocardia sp. DW16-2.</title>
        <authorList>
            <person name="Duangmal K."/>
        </authorList>
    </citation>
    <scope>NUCLEOTIDE SEQUENCE [LARGE SCALE GENOMIC DNA]</scope>
    <source>
        <strain evidence="1 2">DW16-2</strain>
    </source>
</reference>
<accession>A0ABU8T7I6</accession>
<dbReference type="Proteomes" id="UP001364211">
    <property type="component" value="Unassembled WGS sequence"/>
</dbReference>
<evidence type="ECO:0000313" key="1">
    <source>
        <dbReference type="EMBL" id="MEJ8279889.1"/>
    </source>
</evidence>
<protein>
    <submittedName>
        <fullName evidence="1">Leader peptide</fullName>
    </submittedName>
</protein>
<sequence length="42" mass="4785">MLQPGPMEDIMRSIAEQVRAAHHPRYRRHVDLMRVAGAACRG</sequence>
<keyword evidence="2" id="KW-1185">Reference proteome</keyword>
<comment type="caution">
    <text evidence="1">The sequence shown here is derived from an EMBL/GenBank/DDBJ whole genome shotgun (WGS) entry which is preliminary data.</text>
</comment>
<dbReference type="RefSeq" id="WP_340290359.1">
    <property type="nucleotide sequence ID" value="NZ_JBBJUP010000009.1"/>
</dbReference>
<proteinExistence type="predicted"/>
<evidence type="ECO:0000313" key="2">
    <source>
        <dbReference type="Proteomes" id="UP001364211"/>
    </source>
</evidence>
<dbReference type="InterPro" id="IPR049979">
    <property type="entry name" value="Cys_resp_CS_actino"/>
</dbReference>
<dbReference type="EMBL" id="JBBJUP010000009">
    <property type="protein sequence ID" value="MEJ8279889.1"/>
    <property type="molecule type" value="Genomic_DNA"/>
</dbReference>
<dbReference type="NCBIfam" id="NF042934">
    <property type="entry name" value="cis_reg_atten"/>
    <property type="match status" value="1"/>
</dbReference>
<organism evidence="1 2">
    <name type="scientific">Pseudonocardia spirodelae</name>
    <dbReference type="NCBI Taxonomy" id="3133431"/>
    <lineage>
        <taxon>Bacteria</taxon>
        <taxon>Bacillati</taxon>
        <taxon>Actinomycetota</taxon>
        <taxon>Actinomycetes</taxon>
        <taxon>Pseudonocardiales</taxon>
        <taxon>Pseudonocardiaceae</taxon>
        <taxon>Pseudonocardia</taxon>
    </lineage>
</organism>
<gene>
    <name evidence="1" type="ORF">WJX68_13170</name>
</gene>
<name>A0ABU8T7I6_9PSEU</name>